<feature type="domain" description="Response regulatory" evidence="3">
    <location>
        <begin position="5"/>
        <end position="122"/>
    </location>
</feature>
<protein>
    <submittedName>
        <fullName evidence="4">Response regulator</fullName>
    </submittedName>
</protein>
<dbReference type="Pfam" id="PF00072">
    <property type="entry name" value="Response_reg"/>
    <property type="match status" value="1"/>
</dbReference>
<dbReference type="PANTHER" id="PTHR44591:SF22">
    <property type="entry name" value="CHEY SUBFAMILY"/>
    <property type="match status" value="1"/>
</dbReference>
<sequence length="127" mass="14113">MTVKKILVVDNEEYIQEVTKICLQTTAKWEVITASSGIEGIQKAETEKPDAILLDVMMPDMDGISTFKCLKDNLITQTIPVILLTAKVQNTERSRYTDLGIKAAIAKPFSPLTLAQEISEILGWDDD</sequence>
<gene>
    <name evidence="4" type="ORF">IQ247_20920</name>
</gene>
<evidence type="ECO:0000256" key="1">
    <source>
        <dbReference type="ARBA" id="ARBA00022553"/>
    </source>
</evidence>
<dbReference type="InterPro" id="IPR050595">
    <property type="entry name" value="Bact_response_regulator"/>
</dbReference>
<dbReference type="CDD" id="cd17552">
    <property type="entry name" value="REC_RR468-like"/>
    <property type="match status" value="1"/>
</dbReference>
<dbReference type="RefSeq" id="WP_193923084.1">
    <property type="nucleotide sequence ID" value="NZ_JADEWL010000085.1"/>
</dbReference>
<comment type="caution">
    <text evidence="4">The sequence shown here is derived from an EMBL/GenBank/DDBJ whole genome shotgun (WGS) entry which is preliminary data.</text>
</comment>
<dbReference type="PANTHER" id="PTHR44591">
    <property type="entry name" value="STRESS RESPONSE REGULATOR PROTEIN 1"/>
    <property type="match status" value="1"/>
</dbReference>
<reference evidence="4" key="1">
    <citation type="submission" date="2020-10" db="EMBL/GenBank/DDBJ databases">
        <authorList>
            <person name="Castelo-Branco R."/>
            <person name="Eusebio N."/>
            <person name="Adriana R."/>
            <person name="Vieira A."/>
            <person name="Brugerolle De Fraissinette N."/>
            <person name="Rezende De Castro R."/>
            <person name="Schneider M.P."/>
            <person name="Vasconcelos V."/>
            <person name="Leao P.N."/>
        </authorList>
    </citation>
    <scope>NUCLEOTIDE SEQUENCE</scope>
    <source>
        <strain evidence="4">LEGE 06105</strain>
    </source>
</reference>
<evidence type="ECO:0000313" key="5">
    <source>
        <dbReference type="Proteomes" id="UP000620559"/>
    </source>
</evidence>
<dbReference type="GO" id="GO:0000160">
    <property type="term" value="P:phosphorelay signal transduction system"/>
    <property type="evidence" value="ECO:0007669"/>
    <property type="project" value="InterPro"/>
</dbReference>
<name>A0A8J7FJR7_9CYAN</name>
<accession>A0A8J7FJR7</accession>
<organism evidence="4 5">
    <name type="scientific">Plectonema cf. radiosum LEGE 06105</name>
    <dbReference type="NCBI Taxonomy" id="945769"/>
    <lineage>
        <taxon>Bacteria</taxon>
        <taxon>Bacillati</taxon>
        <taxon>Cyanobacteriota</taxon>
        <taxon>Cyanophyceae</taxon>
        <taxon>Oscillatoriophycideae</taxon>
        <taxon>Oscillatoriales</taxon>
        <taxon>Microcoleaceae</taxon>
        <taxon>Plectonema</taxon>
    </lineage>
</organism>
<dbReference type="SMART" id="SM00448">
    <property type="entry name" value="REC"/>
    <property type="match status" value="1"/>
</dbReference>
<dbReference type="PROSITE" id="PS50110">
    <property type="entry name" value="RESPONSE_REGULATORY"/>
    <property type="match status" value="1"/>
</dbReference>
<feature type="modified residue" description="4-aspartylphosphate" evidence="2">
    <location>
        <position position="55"/>
    </location>
</feature>
<keyword evidence="1 2" id="KW-0597">Phosphoprotein</keyword>
<proteinExistence type="predicted"/>
<dbReference type="Proteomes" id="UP000620559">
    <property type="component" value="Unassembled WGS sequence"/>
</dbReference>
<dbReference type="EMBL" id="JADEWL010000085">
    <property type="protein sequence ID" value="MBE9215096.1"/>
    <property type="molecule type" value="Genomic_DNA"/>
</dbReference>
<dbReference type="InterPro" id="IPR011006">
    <property type="entry name" value="CheY-like_superfamily"/>
</dbReference>
<evidence type="ECO:0000259" key="3">
    <source>
        <dbReference type="PROSITE" id="PS50110"/>
    </source>
</evidence>
<evidence type="ECO:0000256" key="2">
    <source>
        <dbReference type="PROSITE-ProRule" id="PRU00169"/>
    </source>
</evidence>
<dbReference type="Gene3D" id="3.40.50.2300">
    <property type="match status" value="1"/>
</dbReference>
<dbReference type="InterPro" id="IPR001789">
    <property type="entry name" value="Sig_transdc_resp-reg_receiver"/>
</dbReference>
<evidence type="ECO:0000313" key="4">
    <source>
        <dbReference type="EMBL" id="MBE9215096.1"/>
    </source>
</evidence>
<keyword evidence="5" id="KW-1185">Reference proteome</keyword>
<dbReference type="SUPFAM" id="SSF52172">
    <property type="entry name" value="CheY-like"/>
    <property type="match status" value="1"/>
</dbReference>
<dbReference type="AlphaFoldDB" id="A0A8J7FJR7"/>